<reference evidence="2 3" key="1">
    <citation type="submission" date="2020-10" db="EMBL/GenBank/DDBJ databases">
        <title>Wide distribution of Phycisphaera-like planctomycetes from WD2101 soil group in peatlands and genome analysis of the first cultivated representative.</title>
        <authorList>
            <person name="Dedysh S.N."/>
            <person name="Beletsky A.V."/>
            <person name="Ivanova A."/>
            <person name="Kulichevskaya I.S."/>
            <person name="Suzina N.E."/>
            <person name="Philippov D.A."/>
            <person name="Rakitin A.L."/>
            <person name="Mardanov A.V."/>
            <person name="Ravin N.V."/>
        </authorList>
    </citation>
    <scope>NUCLEOTIDE SEQUENCE [LARGE SCALE GENOMIC DNA]</scope>
    <source>
        <strain evidence="2 3">M1803</strain>
    </source>
</reference>
<feature type="signal peptide" evidence="1">
    <location>
        <begin position="1"/>
        <end position="24"/>
    </location>
</feature>
<dbReference type="InterPro" id="IPR013783">
    <property type="entry name" value="Ig-like_fold"/>
</dbReference>
<evidence type="ECO:0000313" key="2">
    <source>
        <dbReference type="EMBL" id="QOV91479.1"/>
    </source>
</evidence>
<dbReference type="Proteomes" id="UP000593765">
    <property type="component" value="Chromosome"/>
</dbReference>
<dbReference type="KEGG" id="hbs:IPV69_09035"/>
<dbReference type="CDD" id="cd00063">
    <property type="entry name" value="FN3"/>
    <property type="match status" value="1"/>
</dbReference>
<evidence type="ECO:0000313" key="3">
    <source>
        <dbReference type="Proteomes" id="UP000593765"/>
    </source>
</evidence>
<dbReference type="InterPro" id="IPR003961">
    <property type="entry name" value="FN3_dom"/>
</dbReference>
<dbReference type="AlphaFoldDB" id="A0A7M2X1J5"/>
<gene>
    <name evidence="2" type="ORF">IPV69_09035</name>
</gene>
<accession>A0A7M2X1J5</accession>
<sequence>MRNLRPSFLIGILVLVASASSAIAADAPPVAPPYYAVRYEASDKPGELAMPVTYTLWIPDGVKTLRGVIVHQHGCGKSSGLSGQTAAYDLHWQALARKWDCALLGPAYFQTTDKDCRNWCDPRNGSDAAFQKALAHFAAESKHPELTTVPWCLWGHSGGGFWSSIMLTLHPERIAAIFFRSGSAYAIWERGEIPKPTLTPPVYEVPFMFIGGVKEAQDKVHGPPRLGDRAMLKAWREHGAPGGLASDPLSGHECGDSRYLAIAFFDACLAQRLPDAGGASQKLKPIDMKLAWLAAPDSNEAKPAGVFTGDKSAAHWLPDAAFARAWSSYNQTGRPSDTTPPPAPTNVRVSPAGELTWSAVADLESGLGGFIIERDGKEIARLPPKPIGKIGTLLFQGLTGGDTPIVAMPPMAFKDTTAVAGKKHQYAVRSVNGVGLVSPASMAAPVP</sequence>
<dbReference type="Gene3D" id="3.40.50.1820">
    <property type="entry name" value="alpha/beta hydrolase"/>
    <property type="match status" value="1"/>
</dbReference>
<dbReference type="InterPro" id="IPR029058">
    <property type="entry name" value="AB_hydrolase_fold"/>
</dbReference>
<keyword evidence="3" id="KW-1185">Reference proteome</keyword>
<dbReference type="SUPFAM" id="SSF53474">
    <property type="entry name" value="alpha/beta-Hydrolases"/>
    <property type="match status" value="1"/>
</dbReference>
<keyword evidence="1" id="KW-0732">Signal</keyword>
<organism evidence="2 3">
    <name type="scientific">Humisphaera borealis</name>
    <dbReference type="NCBI Taxonomy" id="2807512"/>
    <lineage>
        <taxon>Bacteria</taxon>
        <taxon>Pseudomonadati</taxon>
        <taxon>Planctomycetota</taxon>
        <taxon>Phycisphaerae</taxon>
        <taxon>Tepidisphaerales</taxon>
        <taxon>Tepidisphaeraceae</taxon>
        <taxon>Humisphaera</taxon>
    </lineage>
</organism>
<evidence type="ECO:0008006" key="4">
    <source>
        <dbReference type="Google" id="ProtNLM"/>
    </source>
</evidence>
<dbReference type="EMBL" id="CP063458">
    <property type="protein sequence ID" value="QOV91479.1"/>
    <property type="molecule type" value="Genomic_DNA"/>
</dbReference>
<name>A0A7M2X1J5_9BACT</name>
<feature type="chain" id="PRO_5034448364" description="Peptidase S9 prolyl oligopeptidase catalytic domain-containing protein" evidence="1">
    <location>
        <begin position="25"/>
        <end position="447"/>
    </location>
</feature>
<proteinExistence type="predicted"/>
<dbReference type="Gene3D" id="2.60.40.10">
    <property type="entry name" value="Immunoglobulins"/>
    <property type="match status" value="1"/>
</dbReference>
<dbReference type="RefSeq" id="WP_206294776.1">
    <property type="nucleotide sequence ID" value="NZ_CP063458.1"/>
</dbReference>
<protein>
    <recommendedName>
        <fullName evidence="4">Peptidase S9 prolyl oligopeptidase catalytic domain-containing protein</fullName>
    </recommendedName>
</protein>
<evidence type="ECO:0000256" key="1">
    <source>
        <dbReference type="SAM" id="SignalP"/>
    </source>
</evidence>